<dbReference type="InterPro" id="IPR020449">
    <property type="entry name" value="Tscrpt_reg_AraC-type_HTH"/>
</dbReference>
<comment type="caution">
    <text evidence="5">The sequence shown here is derived from an EMBL/GenBank/DDBJ whole genome shotgun (WGS) entry which is preliminary data.</text>
</comment>
<feature type="domain" description="HTH araC/xylS-type" evidence="4">
    <location>
        <begin position="202"/>
        <end position="299"/>
    </location>
</feature>
<sequence>MPMSLNHYCADYELPKVLTDDVGDELDIRLIDWQVDEDRHLDAFCEASLTVSYHANCSGWRYFADTSPLSWREDHCCLFHSTVPVRGEGFVPGGTCWRGVNISFAAHRLGMLDLAGQLFDYQGPWENTRSRDRTARLVQFPAPQVVRRIGQEMLGCKLEGVARDLLLRGKAYEMLGQLTAHMQDLAHFTGLNAGGRDLMRVERARKLLEAHPEQDWTIESLAQSVELNTKKLKQGFRQSYDSGVYSYLQKVRIERAAQLLRRQGAVSEVAAAVGYSSASHFAKVFRRYYGVNPLHFSAMAVENAHDLAVATPTRQKS</sequence>
<keyword evidence="2" id="KW-0238">DNA-binding</keyword>
<dbReference type="PANTHER" id="PTHR47893">
    <property type="entry name" value="REGULATORY PROTEIN PCHR"/>
    <property type="match status" value="1"/>
</dbReference>
<dbReference type="InterPro" id="IPR053142">
    <property type="entry name" value="PchR_regulatory_protein"/>
</dbReference>
<dbReference type="SMART" id="SM00342">
    <property type="entry name" value="HTH_ARAC"/>
    <property type="match status" value="1"/>
</dbReference>
<reference evidence="5 6" key="1">
    <citation type="submission" date="2015-09" db="EMBL/GenBank/DDBJ databases">
        <title>Genome announcement of multiple Pseudomonas syringae strains.</title>
        <authorList>
            <person name="Thakur S."/>
            <person name="Wang P.W."/>
            <person name="Gong Y."/>
            <person name="Weir B.S."/>
            <person name="Guttman D.S."/>
        </authorList>
    </citation>
    <scope>NUCLEOTIDE SEQUENCE [LARGE SCALE GENOMIC DNA]</scope>
    <source>
        <strain evidence="5 6">ICMP4531</strain>
    </source>
</reference>
<keyword evidence="3" id="KW-0804">Transcription</keyword>
<dbReference type="Gene3D" id="1.10.10.60">
    <property type="entry name" value="Homeodomain-like"/>
    <property type="match status" value="1"/>
</dbReference>
<keyword evidence="1" id="KW-0805">Transcription regulation</keyword>
<dbReference type="Proteomes" id="UP000050557">
    <property type="component" value="Unassembled WGS sequence"/>
</dbReference>
<evidence type="ECO:0000259" key="4">
    <source>
        <dbReference type="PROSITE" id="PS01124"/>
    </source>
</evidence>
<dbReference type="GO" id="GO:0043565">
    <property type="term" value="F:sequence-specific DNA binding"/>
    <property type="evidence" value="ECO:0007669"/>
    <property type="project" value="InterPro"/>
</dbReference>
<dbReference type="PATRIC" id="fig|251654.3.peg.4742"/>
<organism evidence="5 6">
    <name type="scientific">Pseudomonas syringae pv. helianthi</name>
    <dbReference type="NCBI Taxonomy" id="251654"/>
    <lineage>
        <taxon>Bacteria</taxon>
        <taxon>Pseudomonadati</taxon>
        <taxon>Pseudomonadota</taxon>
        <taxon>Gammaproteobacteria</taxon>
        <taxon>Pseudomonadales</taxon>
        <taxon>Pseudomonadaceae</taxon>
        <taxon>Pseudomonas</taxon>
    </lineage>
</organism>
<dbReference type="AlphaFoldDB" id="A0A0P9RIR0"/>
<gene>
    <name evidence="5" type="ORF">ALO68_05467</name>
</gene>
<evidence type="ECO:0000313" key="6">
    <source>
        <dbReference type="Proteomes" id="UP000050557"/>
    </source>
</evidence>
<evidence type="ECO:0000313" key="5">
    <source>
        <dbReference type="EMBL" id="KPX47945.1"/>
    </source>
</evidence>
<evidence type="ECO:0000256" key="2">
    <source>
        <dbReference type="ARBA" id="ARBA00023125"/>
    </source>
</evidence>
<dbReference type="PROSITE" id="PS00041">
    <property type="entry name" value="HTH_ARAC_FAMILY_1"/>
    <property type="match status" value="1"/>
</dbReference>
<dbReference type="GO" id="GO:0009893">
    <property type="term" value="P:positive regulation of metabolic process"/>
    <property type="evidence" value="ECO:0007669"/>
    <property type="project" value="UniProtKB-ARBA"/>
</dbReference>
<dbReference type="GO" id="GO:0003700">
    <property type="term" value="F:DNA-binding transcription factor activity"/>
    <property type="evidence" value="ECO:0007669"/>
    <property type="project" value="InterPro"/>
</dbReference>
<protein>
    <submittedName>
        <fullName evidence="5">Transcriptional regulator, AraC family</fullName>
    </submittedName>
</protein>
<proteinExistence type="predicted"/>
<dbReference type="EMBL" id="LJQM01000055">
    <property type="protein sequence ID" value="KPX47945.1"/>
    <property type="molecule type" value="Genomic_DNA"/>
</dbReference>
<accession>A0A0P9RIR0</accession>
<evidence type="ECO:0000256" key="1">
    <source>
        <dbReference type="ARBA" id="ARBA00023015"/>
    </source>
</evidence>
<dbReference type="Pfam" id="PF12833">
    <property type="entry name" value="HTH_18"/>
    <property type="match status" value="1"/>
</dbReference>
<dbReference type="PRINTS" id="PR00032">
    <property type="entry name" value="HTHARAC"/>
</dbReference>
<dbReference type="SUPFAM" id="SSF46689">
    <property type="entry name" value="Homeodomain-like"/>
    <property type="match status" value="2"/>
</dbReference>
<dbReference type="InterPro" id="IPR018062">
    <property type="entry name" value="HTH_AraC-typ_CS"/>
</dbReference>
<name>A0A0P9RIR0_9PSED</name>
<dbReference type="InterPro" id="IPR009057">
    <property type="entry name" value="Homeodomain-like_sf"/>
</dbReference>
<dbReference type="InterPro" id="IPR018060">
    <property type="entry name" value="HTH_AraC"/>
</dbReference>
<dbReference type="PANTHER" id="PTHR47893:SF1">
    <property type="entry name" value="REGULATORY PROTEIN PCHR"/>
    <property type="match status" value="1"/>
</dbReference>
<evidence type="ECO:0000256" key="3">
    <source>
        <dbReference type="ARBA" id="ARBA00023163"/>
    </source>
</evidence>
<dbReference type="PROSITE" id="PS01124">
    <property type="entry name" value="HTH_ARAC_FAMILY_2"/>
    <property type="match status" value="1"/>
</dbReference>